<dbReference type="STRING" id="10029.G3IGQ8"/>
<organism evidence="1 2">
    <name type="scientific">Cricetulus griseus</name>
    <name type="common">Chinese hamster</name>
    <name type="synonym">Cricetulus barabensis griseus</name>
    <dbReference type="NCBI Taxonomy" id="10029"/>
    <lineage>
        <taxon>Eukaryota</taxon>
        <taxon>Metazoa</taxon>
        <taxon>Chordata</taxon>
        <taxon>Craniata</taxon>
        <taxon>Vertebrata</taxon>
        <taxon>Euteleostomi</taxon>
        <taxon>Mammalia</taxon>
        <taxon>Eutheria</taxon>
        <taxon>Euarchontoglires</taxon>
        <taxon>Glires</taxon>
        <taxon>Rodentia</taxon>
        <taxon>Myomorpha</taxon>
        <taxon>Muroidea</taxon>
        <taxon>Cricetidae</taxon>
        <taxon>Cricetinae</taxon>
        <taxon>Cricetulus</taxon>
    </lineage>
</organism>
<proteinExistence type="predicted"/>
<protein>
    <submittedName>
        <fullName evidence="1">Exocyst complex component 8</fullName>
    </submittedName>
</protein>
<gene>
    <name evidence="1" type="ORF">I79_022983</name>
</gene>
<name>G3IGQ8_CRIGR</name>
<accession>G3IGQ8</accession>
<dbReference type="AlphaFoldDB" id="G3IGQ8"/>
<dbReference type="InParanoid" id="G3IGQ8"/>
<evidence type="ECO:0000313" key="2">
    <source>
        <dbReference type="Proteomes" id="UP000001075"/>
    </source>
</evidence>
<dbReference type="EMBL" id="JH002613">
    <property type="protein sequence ID" value="EGW14781.1"/>
    <property type="molecule type" value="Genomic_DNA"/>
</dbReference>
<evidence type="ECO:0000313" key="1">
    <source>
        <dbReference type="EMBL" id="EGW14781.1"/>
    </source>
</evidence>
<dbReference type="Proteomes" id="UP000001075">
    <property type="component" value="Unassembled WGS sequence"/>
</dbReference>
<reference evidence="2" key="1">
    <citation type="journal article" date="2011" name="Nat. Biotechnol.">
        <title>The genomic sequence of the Chinese hamster ovary (CHO)-K1 cell line.</title>
        <authorList>
            <person name="Xu X."/>
            <person name="Nagarajan H."/>
            <person name="Lewis N.E."/>
            <person name="Pan S."/>
            <person name="Cai Z."/>
            <person name="Liu X."/>
            <person name="Chen W."/>
            <person name="Xie M."/>
            <person name="Wang W."/>
            <person name="Hammond S."/>
            <person name="Andersen M.R."/>
            <person name="Neff N."/>
            <person name="Passarelli B."/>
            <person name="Koh W."/>
            <person name="Fan H.C."/>
            <person name="Wang J."/>
            <person name="Gui Y."/>
            <person name="Lee K.H."/>
            <person name="Betenbaugh M.J."/>
            <person name="Quake S.R."/>
            <person name="Famili I."/>
            <person name="Palsson B.O."/>
            <person name="Wang J."/>
        </authorList>
    </citation>
    <scope>NUCLEOTIDE SEQUENCE [LARGE SCALE GENOMIC DNA]</scope>
    <source>
        <strain evidence="2">CHO K1 cell line</strain>
    </source>
</reference>
<sequence length="68" mass="7860">MRSCGVSNFERYMGDYCWVNLSYTVVAFTKQTLGFLEEVLKLHMALLESLVEVMPVAAQNVDYSLRYE</sequence>